<dbReference type="AlphaFoldDB" id="A0A642UQI9"/>
<protein>
    <recommendedName>
        <fullName evidence="6">Dolichyl-diphosphooligosaccharide-protein glycosyltransferase subunit OST5</fullName>
    </recommendedName>
</protein>
<comment type="function">
    <text evidence="6">Subunit of the oligosaccharyl transferase (OST) complex that catalyzes the initial transfer of a defined glycan (Glc(3)Man(9)GlcNAc(2) in eukaryotes) from the lipid carrier dolichol-pyrophosphate to an asparagine residue within an Asn-X-Ser/Thr consensus motif in nascent polypeptide chains, the first step in protein N-glycosylation. N-glycosylation occurs cotranslationally and the complex associates with the Sec61 complex at the channel-forming translocon complex that mediates protein translocation across the endoplasmic reticulum (ER). All subunits are required for a maximal enzyme activity.</text>
</comment>
<accession>A0A642UQI9</accession>
<feature type="transmembrane region" description="Helical" evidence="6">
    <location>
        <begin position="54"/>
        <end position="74"/>
    </location>
</feature>
<evidence type="ECO:0000256" key="5">
    <source>
        <dbReference type="ARBA" id="ARBA00023136"/>
    </source>
</evidence>
<dbReference type="GeneID" id="54780854"/>
<dbReference type="Pfam" id="PF05251">
    <property type="entry name" value="Ost5"/>
    <property type="match status" value="1"/>
</dbReference>
<dbReference type="VEuPathDB" id="FungiDB:DIURU_002203"/>
<proteinExistence type="inferred from homology"/>
<feature type="transmembrane region" description="Helical" evidence="6">
    <location>
        <begin position="27"/>
        <end position="47"/>
    </location>
</feature>
<evidence type="ECO:0000256" key="4">
    <source>
        <dbReference type="ARBA" id="ARBA00022989"/>
    </source>
</evidence>
<organism evidence="7 8">
    <name type="scientific">Diutina rugosa</name>
    <name type="common">Yeast</name>
    <name type="synonym">Candida rugosa</name>
    <dbReference type="NCBI Taxonomy" id="5481"/>
    <lineage>
        <taxon>Eukaryota</taxon>
        <taxon>Fungi</taxon>
        <taxon>Dikarya</taxon>
        <taxon>Ascomycota</taxon>
        <taxon>Saccharomycotina</taxon>
        <taxon>Pichiomycetes</taxon>
        <taxon>Debaryomycetaceae</taxon>
        <taxon>Diutina</taxon>
    </lineage>
</organism>
<dbReference type="GO" id="GO:0008250">
    <property type="term" value="C:oligosaccharyltransferase complex"/>
    <property type="evidence" value="ECO:0007669"/>
    <property type="project" value="UniProtKB-UniRule"/>
</dbReference>
<keyword evidence="5 6" id="KW-0472">Membrane</keyword>
<evidence type="ECO:0000313" key="8">
    <source>
        <dbReference type="Proteomes" id="UP000449547"/>
    </source>
</evidence>
<keyword evidence="3 6" id="KW-0812">Transmembrane</keyword>
<dbReference type="OrthoDB" id="4019621at2759"/>
<keyword evidence="8" id="KW-1185">Reference proteome</keyword>
<comment type="subunit">
    <text evidence="6">Component of the oligosaccharyltransferase (OST) complex.</text>
</comment>
<name>A0A642UQI9_DIURU</name>
<comment type="caution">
    <text evidence="7">The sequence shown here is derived from an EMBL/GenBank/DDBJ whole genome shotgun (WGS) entry which is preliminary data.</text>
</comment>
<evidence type="ECO:0000256" key="1">
    <source>
        <dbReference type="ARBA" id="ARBA00004141"/>
    </source>
</evidence>
<dbReference type="EMBL" id="SWFT01000066">
    <property type="protein sequence ID" value="KAA8903692.1"/>
    <property type="molecule type" value="Genomic_DNA"/>
</dbReference>
<reference evidence="7 8" key="1">
    <citation type="submission" date="2019-07" db="EMBL/GenBank/DDBJ databases">
        <title>Genome assembly of two rare yeast pathogens: Diutina rugosa and Trichomonascus ciferrii.</title>
        <authorList>
            <person name="Mixao V."/>
            <person name="Saus E."/>
            <person name="Hansen A."/>
            <person name="Lass-Flor C."/>
            <person name="Gabaldon T."/>
        </authorList>
    </citation>
    <scope>NUCLEOTIDE SEQUENCE [LARGE SCALE GENOMIC DNA]</scope>
    <source>
        <strain evidence="7 8">CBS 613</strain>
    </source>
</reference>
<evidence type="ECO:0000256" key="3">
    <source>
        <dbReference type="ARBA" id="ARBA00022692"/>
    </source>
</evidence>
<dbReference type="RefSeq" id="XP_034012898.1">
    <property type="nucleotide sequence ID" value="XM_034154830.1"/>
</dbReference>
<sequence length="82" mass="8679">MGESYEKYSKLFHVESVPVKIDNSASVAKTLGLLILAFTSLALMFVGDKKRNPVAVIVNAAVASLAVGLSAVYVSNFVGVYV</sequence>
<comment type="subcellular location">
    <subcellularLocation>
        <location evidence="1 6">Membrane</location>
        <topology evidence="1 6">Multi-pass membrane protein</topology>
    </subcellularLocation>
</comment>
<dbReference type="Proteomes" id="UP000449547">
    <property type="component" value="Unassembled WGS sequence"/>
</dbReference>
<dbReference type="GO" id="GO:0006487">
    <property type="term" value="P:protein N-linked glycosylation"/>
    <property type="evidence" value="ECO:0007669"/>
    <property type="project" value="UniProtKB-UniRule"/>
</dbReference>
<gene>
    <name evidence="7" type="ORF">DIURU_002203</name>
</gene>
<evidence type="ECO:0000256" key="6">
    <source>
        <dbReference type="RuleBase" id="RU367008"/>
    </source>
</evidence>
<evidence type="ECO:0000313" key="7">
    <source>
        <dbReference type="EMBL" id="KAA8903692.1"/>
    </source>
</evidence>
<dbReference type="InterPro" id="IPR007915">
    <property type="entry name" value="TMEM258/Ost5"/>
</dbReference>
<evidence type="ECO:0000256" key="2">
    <source>
        <dbReference type="ARBA" id="ARBA00009825"/>
    </source>
</evidence>
<comment type="similarity">
    <text evidence="2 6">Belongs to the OST5 family.</text>
</comment>
<keyword evidence="4 6" id="KW-1133">Transmembrane helix</keyword>